<evidence type="ECO:0000313" key="6">
    <source>
        <dbReference type="Proteomes" id="UP000192578"/>
    </source>
</evidence>
<reference evidence="6" key="1">
    <citation type="submission" date="2017-01" db="EMBL/GenBank/DDBJ databases">
        <title>Comparative genomics of anhydrobiosis in the tardigrade Hypsibius dujardini.</title>
        <authorList>
            <person name="Yoshida Y."/>
            <person name="Koutsovoulos G."/>
            <person name="Laetsch D."/>
            <person name="Stevens L."/>
            <person name="Kumar S."/>
            <person name="Horikawa D."/>
            <person name="Ishino K."/>
            <person name="Komine S."/>
            <person name="Tomita M."/>
            <person name="Blaxter M."/>
            <person name="Arakawa K."/>
        </authorList>
    </citation>
    <scope>NUCLEOTIDE SEQUENCE [LARGE SCALE GENOMIC DNA]</scope>
    <source>
        <strain evidence="6">Z151</strain>
    </source>
</reference>
<evidence type="ECO:0000256" key="2">
    <source>
        <dbReference type="ARBA" id="ARBA00023254"/>
    </source>
</evidence>
<evidence type="ECO:0000259" key="4">
    <source>
        <dbReference type="Pfam" id="PF24903"/>
    </source>
</evidence>
<dbReference type="InterPro" id="IPR056880">
    <property type="entry name" value="OB_MEIOB_N"/>
</dbReference>
<feature type="domain" description="MEIOB-like N-terminal" evidence="4">
    <location>
        <begin position="63"/>
        <end position="129"/>
    </location>
</feature>
<gene>
    <name evidence="5" type="ORF">BV898_04080</name>
</gene>
<evidence type="ECO:0000313" key="5">
    <source>
        <dbReference type="EMBL" id="OQV21866.1"/>
    </source>
</evidence>
<dbReference type="InterPro" id="IPR052469">
    <property type="entry name" value="MEIOB"/>
</dbReference>
<dbReference type="Gene3D" id="2.40.50.140">
    <property type="entry name" value="Nucleic acid-binding proteins"/>
    <property type="match status" value="1"/>
</dbReference>
<comment type="caution">
    <text evidence="5">The sequence shown here is derived from an EMBL/GenBank/DDBJ whole genome shotgun (WGS) entry which is preliminary data.</text>
</comment>
<accession>A0A1W0X2Y0</accession>
<dbReference type="Proteomes" id="UP000192578">
    <property type="component" value="Unassembled WGS sequence"/>
</dbReference>
<dbReference type="InterPro" id="IPR012340">
    <property type="entry name" value="NA-bd_OB-fold"/>
</dbReference>
<dbReference type="GO" id="GO:0003697">
    <property type="term" value="F:single-stranded DNA binding"/>
    <property type="evidence" value="ECO:0007669"/>
    <property type="project" value="TreeGrafter"/>
</dbReference>
<dbReference type="OrthoDB" id="9937820at2759"/>
<dbReference type="Pfam" id="PF24903">
    <property type="entry name" value="OB_MEIOB_N"/>
    <property type="match status" value="1"/>
</dbReference>
<evidence type="ECO:0000256" key="3">
    <source>
        <dbReference type="ARBA" id="ARBA00038329"/>
    </source>
</evidence>
<dbReference type="SUPFAM" id="SSF50249">
    <property type="entry name" value="Nucleic acid-binding proteins"/>
    <property type="match status" value="1"/>
</dbReference>
<dbReference type="PANTHER" id="PTHR21166:SF2">
    <property type="entry name" value="CELL DIVISION CONTROL PROTEIN 24 OB DOMAIN-CONTAINING PROTEIN-RELATED"/>
    <property type="match status" value="1"/>
</dbReference>
<organism evidence="5 6">
    <name type="scientific">Hypsibius exemplaris</name>
    <name type="common">Freshwater tardigrade</name>
    <dbReference type="NCBI Taxonomy" id="2072580"/>
    <lineage>
        <taxon>Eukaryota</taxon>
        <taxon>Metazoa</taxon>
        <taxon>Ecdysozoa</taxon>
        <taxon>Tardigrada</taxon>
        <taxon>Eutardigrada</taxon>
        <taxon>Parachela</taxon>
        <taxon>Hypsibioidea</taxon>
        <taxon>Hypsibiidae</taxon>
        <taxon>Hypsibius</taxon>
    </lineage>
</organism>
<evidence type="ECO:0000256" key="1">
    <source>
        <dbReference type="ARBA" id="ARBA00023125"/>
    </source>
</evidence>
<protein>
    <submittedName>
        <fullName evidence="5">Meiosis-specific with OB domain-containing protein</fullName>
    </submittedName>
</protein>
<dbReference type="AlphaFoldDB" id="A0A1W0X2Y0"/>
<dbReference type="GO" id="GO:0008310">
    <property type="term" value="F:single-stranded DNA 3'-5' DNA exonuclease activity"/>
    <property type="evidence" value="ECO:0007669"/>
    <property type="project" value="TreeGrafter"/>
</dbReference>
<keyword evidence="2" id="KW-0469">Meiosis</keyword>
<keyword evidence="6" id="KW-1185">Reference proteome</keyword>
<sequence length="502" mass="55427">MSAFLAPDQNDFLIESKFKASDPPEIYQFRGLPADAKDQRHLLMVSNFINGSSNFPSLISFDGAILRKDDIKEWTSKKNPGMSGALQRFIIRTSVENWTAVTCWGPVGQLKEMTEDLHVGDSVSIRNVRPKSLPEPVNSEENADGVRKFDVRSYLPPLPSDTIYDLDMNNNGQINTLFRQDSRPEILAITRAPPLIGSGNVFPLGLLEMMLASLVGKGVNLIGIVKEKGRATVLDTKYGSRVHKMTVRLFDQDCSGLNITLWGEEHTFMAGRFISFQTTVLLSEVRISKDSRTGLPSLASTGKTLITAYPHLPAAVTLTSFLTALDLSKYRPVVPAIATLNRVSCRAVREAMQSQSACSGLLFAGRAACYLTAFNLDGPLERLITFRCETCHVKVPFPFPQTRNCCSNNFCPQLYQAVQPSFDILCNFTDGSGTLSNVRLTGALAESAVGMTVEEFLNLSMAARESLKWDKLFEVVDIAVTVTVSEVDLFKKTLELIDLIFL</sequence>
<keyword evidence="1" id="KW-0238">DNA-binding</keyword>
<dbReference type="EMBL" id="MTYJ01000020">
    <property type="protein sequence ID" value="OQV21866.1"/>
    <property type="molecule type" value="Genomic_DNA"/>
</dbReference>
<dbReference type="GO" id="GO:0000712">
    <property type="term" value="P:resolution of meiotic recombination intermediates"/>
    <property type="evidence" value="ECO:0007669"/>
    <property type="project" value="TreeGrafter"/>
</dbReference>
<dbReference type="PANTHER" id="PTHR21166">
    <property type="entry name" value="CELL DIVISION CONTROL PROTEIN 24 OB DOMAIN-CONTAINING PROTEIN-RELATED"/>
    <property type="match status" value="1"/>
</dbReference>
<name>A0A1W0X2Y0_HYPEX</name>
<comment type="similarity">
    <text evidence="3">Belongs to the MEIOB family.</text>
</comment>
<proteinExistence type="inferred from homology"/>